<evidence type="ECO:0000313" key="1">
    <source>
        <dbReference type="EMBL" id="QDV04697.1"/>
    </source>
</evidence>
<dbReference type="InterPro" id="IPR008969">
    <property type="entry name" value="CarboxyPept-like_regulatory"/>
</dbReference>
<dbReference type="Proteomes" id="UP000320390">
    <property type="component" value="Chromosome"/>
</dbReference>
<keyword evidence="2" id="KW-1185">Reference proteome</keyword>
<dbReference type="EMBL" id="CP036434">
    <property type="protein sequence ID" value="QDV04697.1"/>
    <property type="molecule type" value="Genomic_DNA"/>
</dbReference>
<dbReference type="SUPFAM" id="SSF49464">
    <property type="entry name" value="Carboxypeptidase regulatory domain-like"/>
    <property type="match status" value="1"/>
</dbReference>
<reference evidence="1 2" key="1">
    <citation type="submission" date="2019-02" db="EMBL/GenBank/DDBJ databases">
        <title>Deep-cultivation of Planctomycetes and their phenomic and genomic characterization uncovers novel biology.</title>
        <authorList>
            <person name="Wiegand S."/>
            <person name="Jogler M."/>
            <person name="Boedeker C."/>
            <person name="Pinto D."/>
            <person name="Vollmers J."/>
            <person name="Rivas-Marin E."/>
            <person name="Kohn T."/>
            <person name="Peeters S.H."/>
            <person name="Heuer A."/>
            <person name="Rast P."/>
            <person name="Oberbeckmann S."/>
            <person name="Bunk B."/>
            <person name="Jeske O."/>
            <person name="Meyerdierks A."/>
            <person name="Storesund J.E."/>
            <person name="Kallscheuer N."/>
            <person name="Luecker S."/>
            <person name="Lage O.M."/>
            <person name="Pohl T."/>
            <person name="Merkel B.J."/>
            <person name="Hornburger P."/>
            <person name="Mueller R.-W."/>
            <person name="Bruemmer F."/>
            <person name="Labrenz M."/>
            <person name="Spormann A.M."/>
            <person name="Op den Camp H."/>
            <person name="Overmann J."/>
            <person name="Amann R."/>
            <person name="Jetten M.S.M."/>
            <person name="Mascher T."/>
            <person name="Medema M.H."/>
            <person name="Devos D.P."/>
            <person name="Kaster A.-K."/>
            <person name="Ovreas L."/>
            <person name="Rohde M."/>
            <person name="Galperin M.Y."/>
            <person name="Jogler C."/>
        </authorList>
    </citation>
    <scope>NUCLEOTIDE SEQUENCE [LARGE SCALE GENOMIC DNA]</scope>
    <source>
        <strain evidence="1 2">Poly30</strain>
    </source>
</reference>
<sequence>MLVTFLCFASLSLPRPAPIQEVGGAHGSLTAAAGEPLAGVQLQLFQAKHDWIDGTRWDRVSLVGSAAMTDAEGHFELEVPIDHDGRFYLAWPDGPAAAQVSGWLSAEELLDGIRLEGVARRSVTARLVDGEGNALARATVALRSTAASTMTDAGGVFTFEGVCAEAEILLVRTEDDRTTWTFLDSSKPDEQGPIEVRVTFELPARSGDSKLHGVDRGRAADLLESALDAAIEDGDPLKLRRQLEALAGADLHAAFRRLNAGLLDGASREDFPVYFNCSEMIYHDPRLKEGVSFDEYLRATLRKHSAPEDDALRAACAALEQPPSVWNVRGPLDLRSRPEAEQRREIQHQAEVAREMSSPLGRVGQLSRVALLAYDLGFEEEGQQIFAHARAEMDPTAKITNAQAIYAEALCCFDRDRGLEAIRSLDDGRKTVVALGALAQRIAHSEPALAESLLAKAAHGVGGESSSVLGGRWAPAIAYAMAPVDPERAERIATAHDRTGHALGMAALGLARAAASAETAQEKAAQKLRARGMIDRALDQIELRQEARGYLVEHHLPIGGSLLRAAMEVDPESAHEWTDRVLRYPLPLGNQRNEKSRRGRMSEALQQAEALLGWTVLDVCPELAEVLARSALRTSGCESGLSLQNTRSLWSLAATLDPERAADLARRDGGEALTYVGWALSRDVEERRALARPMVLWTPPLR</sequence>
<name>A0A518EKS1_9BACT</name>
<evidence type="ECO:0008006" key="3">
    <source>
        <dbReference type="Google" id="ProtNLM"/>
    </source>
</evidence>
<protein>
    <recommendedName>
        <fullName evidence="3">Carboxypeptidase regulatory-like domain-containing protein</fullName>
    </recommendedName>
</protein>
<dbReference type="RefSeq" id="WP_145194147.1">
    <property type="nucleotide sequence ID" value="NZ_CP036434.1"/>
</dbReference>
<proteinExistence type="predicted"/>
<evidence type="ECO:0000313" key="2">
    <source>
        <dbReference type="Proteomes" id="UP000320390"/>
    </source>
</evidence>
<gene>
    <name evidence="1" type="ORF">Poly30_01900</name>
</gene>
<organism evidence="1 2">
    <name type="scientific">Saltatorellus ferox</name>
    <dbReference type="NCBI Taxonomy" id="2528018"/>
    <lineage>
        <taxon>Bacteria</taxon>
        <taxon>Pseudomonadati</taxon>
        <taxon>Planctomycetota</taxon>
        <taxon>Planctomycetia</taxon>
        <taxon>Planctomycetia incertae sedis</taxon>
        <taxon>Saltatorellus</taxon>
    </lineage>
</organism>
<dbReference type="AlphaFoldDB" id="A0A518EKS1"/>
<accession>A0A518EKS1</accession>